<dbReference type="GO" id="GO:0005509">
    <property type="term" value="F:calcium ion binding"/>
    <property type="evidence" value="ECO:0007669"/>
    <property type="project" value="InterPro"/>
</dbReference>
<dbReference type="Pfam" id="PF12661">
    <property type="entry name" value="hEGF"/>
    <property type="match status" value="1"/>
</dbReference>
<keyword evidence="3" id="KW-0677">Repeat</keyword>
<keyword evidence="9" id="KW-1185">Reference proteome</keyword>
<dbReference type="InterPro" id="IPR013032">
    <property type="entry name" value="EGF-like_CS"/>
</dbReference>
<name>A0A914NHX7_MELIC</name>
<feature type="signal peptide" evidence="7">
    <location>
        <begin position="1"/>
        <end position="32"/>
    </location>
</feature>
<dbReference type="PROSITE" id="PS50026">
    <property type="entry name" value="EGF_3"/>
    <property type="match status" value="3"/>
</dbReference>
<sequence>VNIYQHNFYLPQHFLNVFVLVDLLALFCEILPKSTKNNYENIDERQKCINKGCRNGGKCVKNLRNVGDGDLWTCLCPPGFQGSQCESEINACLNVTCKHKGKCVNLGGVDFRCDCAPGWSGHVCEINIDDCENIVCLNGGVCVDRVNNYLCECARGFAGRHCEVKEEEINIFF</sequence>
<keyword evidence="4 6" id="KW-1015">Disulfide bond</keyword>
<dbReference type="InterPro" id="IPR000742">
    <property type="entry name" value="EGF"/>
</dbReference>
<dbReference type="Gene3D" id="2.10.25.10">
    <property type="entry name" value="Laminin"/>
    <property type="match status" value="3"/>
</dbReference>
<dbReference type="SMART" id="SM00179">
    <property type="entry name" value="EGF_CA"/>
    <property type="match status" value="3"/>
</dbReference>
<dbReference type="FunFam" id="2.10.25.10:FF:000472">
    <property type="entry name" value="Uncharacterized protein, isoform A"/>
    <property type="match status" value="1"/>
</dbReference>
<dbReference type="PROSITE" id="PS01187">
    <property type="entry name" value="EGF_CA"/>
    <property type="match status" value="1"/>
</dbReference>
<evidence type="ECO:0000256" key="2">
    <source>
        <dbReference type="ARBA" id="ARBA00022729"/>
    </source>
</evidence>
<reference evidence="10" key="1">
    <citation type="submission" date="2022-11" db="UniProtKB">
        <authorList>
            <consortium name="WormBaseParasite"/>
        </authorList>
    </citation>
    <scope>IDENTIFICATION</scope>
</reference>
<dbReference type="GO" id="GO:0007219">
    <property type="term" value="P:Notch signaling pathway"/>
    <property type="evidence" value="ECO:0007669"/>
    <property type="project" value="TreeGrafter"/>
</dbReference>
<dbReference type="InterPro" id="IPR018097">
    <property type="entry name" value="EGF_Ca-bd_CS"/>
</dbReference>
<evidence type="ECO:0000313" key="10">
    <source>
        <dbReference type="WBParaSite" id="Minc3s04999g37405"/>
    </source>
</evidence>
<evidence type="ECO:0000256" key="3">
    <source>
        <dbReference type="ARBA" id="ARBA00022737"/>
    </source>
</evidence>
<keyword evidence="1 6" id="KW-0245">EGF-like domain</keyword>
<feature type="domain" description="EGF-like" evidence="8">
    <location>
        <begin position="88"/>
        <end position="125"/>
    </location>
</feature>
<dbReference type="Proteomes" id="UP000887563">
    <property type="component" value="Unplaced"/>
</dbReference>
<feature type="domain" description="EGF-like" evidence="8">
    <location>
        <begin position="127"/>
        <end position="163"/>
    </location>
</feature>
<dbReference type="AlphaFoldDB" id="A0A914NHX7"/>
<dbReference type="PROSITE" id="PS00022">
    <property type="entry name" value="EGF_1"/>
    <property type="match status" value="3"/>
</dbReference>
<evidence type="ECO:0000256" key="6">
    <source>
        <dbReference type="PROSITE-ProRule" id="PRU00076"/>
    </source>
</evidence>
<organism evidence="9 10">
    <name type="scientific">Meloidogyne incognita</name>
    <name type="common">Southern root-knot nematode worm</name>
    <name type="synonym">Oxyuris incognita</name>
    <dbReference type="NCBI Taxonomy" id="6306"/>
    <lineage>
        <taxon>Eukaryota</taxon>
        <taxon>Metazoa</taxon>
        <taxon>Ecdysozoa</taxon>
        <taxon>Nematoda</taxon>
        <taxon>Chromadorea</taxon>
        <taxon>Rhabditida</taxon>
        <taxon>Tylenchina</taxon>
        <taxon>Tylenchomorpha</taxon>
        <taxon>Tylenchoidea</taxon>
        <taxon>Meloidogynidae</taxon>
        <taxon>Meloidogyninae</taxon>
        <taxon>Meloidogyne</taxon>
        <taxon>Meloidogyne incognita group</taxon>
    </lineage>
</organism>
<comment type="caution">
    <text evidence="6">Lacks conserved residue(s) required for the propagation of feature annotation.</text>
</comment>
<feature type="disulfide bond" evidence="6">
    <location>
        <begin position="76"/>
        <end position="85"/>
    </location>
</feature>
<keyword evidence="5" id="KW-0325">Glycoprotein</keyword>
<accession>A0A914NHX7</accession>
<evidence type="ECO:0000256" key="4">
    <source>
        <dbReference type="ARBA" id="ARBA00023157"/>
    </source>
</evidence>
<dbReference type="Pfam" id="PF00008">
    <property type="entry name" value="EGF"/>
    <property type="match status" value="2"/>
</dbReference>
<dbReference type="PRINTS" id="PR00010">
    <property type="entry name" value="EGFBLOOD"/>
</dbReference>
<dbReference type="PROSITE" id="PS00010">
    <property type="entry name" value="ASX_HYDROXYL"/>
    <property type="match status" value="1"/>
</dbReference>
<dbReference type="InterPro" id="IPR000152">
    <property type="entry name" value="EGF-type_Asp/Asn_hydroxyl_site"/>
</dbReference>
<evidence type="ECO:0000256" key="5">
    <source>
        <dbReference type="ARBA" id="ARBA00023180"/>
    </source>
</evidence>
<dbReference type="SMART" id="SM00181">
    <property type="entry name" value="EGF"/>
    <property type="match status" value="3"/>
</dbReference>
<evidence type="ECO:0000313" key="9">
    <source>
        <dbReference type="Proteomes" id="UP000887563"/>
    </source>
</evidence>
<keyword evidence="2 7" id="KW-0732">Signal</keyword>
<protein>
    <submittedName>
        <fullName evidence="10">EGF-like domain-containing protein</fullName>
    </submittedName>
</protein>
<dbReference type="InterPro" id="IPR001881">
    <property type="entry name" value="EGF-like_Ca-bd_dom"/>
</dbReference>
<proteinExistence type="predicted"/>
<dbReference type="PROSITE" id="PS01186">
    <property type="entry name" value="EGF_2"/>
    <property type="match status" value="3"/>
</dbReference>
<feature type="domain" description="EGF-like" evidence="8">
    <location>
        <begin position="44"/>
        <end position="86"/>
    </location>
</feature>
<feature type="disulfide bond" evidence="6">
    <location>
        <begin position="153"/>
        <end position="162"/>
    </location>
</feature>
<evidence type="ECO:0000259" key="8">
    <source>
        <dbReference type="PROSITE" id="PS50026"/>
    </source>
</evidence>
<dbReference type="PANTHER" id="PTHR12916:SF4">
    <property type="entry name" value="UNINFLATABLE, ISOFORM C"/>
    <property type="match status" value="1"/>
</dbReference>
<dbReference type="SUPFAM" id="SSF57196">
    <property type="entry name" value="EGF/Laminin"/>
    <property type="match status" value="3"/>
</dbReference>
<evidence type="ECO:0000256" key="7">
    <source>
        <dbReference type="SAM" id="SignalP"/>
    </source>
</evidence>
<feature type="chain" id="PRO_5037574673" evidence="7">
    <location>
        <begin position="33"/>
        <end position="173"/>
    </location>
</feature>
<dbReference type="CDD" id="cd00054">
    <property type="entry name" value="EGF_CA"/>
    <property type="match status" value="1"/>
</dbReference>
<evidence type="ECO:0000256" key="1">
    <source>
        <dbReference type="ARBA" id="ARBA00022536"/>
    </source>
</evidence>
<dbReference type="GO" id="GO:0005112">
    <property type="term" value="F:Notch binding"/>
    <property type="evidence" value="ECO:0007669"/>
    <property type="project" value="TreeGrafter"/>
</dbReference>
<dbReference type="PANTHER" id="PTHR12916">
    <property type="entry name" value="CYTOCHROME C OXIDASE POLYPEPTIDE VIC-2"/>
    <property type="match status" value="1"/>
</dbReference>
<dbReference type="WBParaSite" id="Minc3s04999g37405">
    <property type="protein sequence ID" value="Minc3s04999g37405"/>
    <property type="gene ID" value="Minc3s04999g37405"/>
</dbReference>
<feature type="disulfide bond" evidence="6">
    <location>
        <begin position="115"/>
        <end position="124"/>
    </location>
</feature>